<proteinExistence type="predicted"/>
<reference evidence="3" key="1">
    <citation type="submission" date="2025-08" db="UniProtKB">
        <authorList>
            <consortium name="RefSeq"/>
        </authorList>
    </citation>
    <scope>IDENTIFICATION</scope>
    <source>
        <tissue evidence="3">Muscle</tissue>
    </source>
</reference>
<organism evidence="2 3">
    <name type="scientific">Limulus polyphemus</name>
    <name type="common">Atlantic horseshoe crab</name>
    <dbReference type="NCBI Taxonomy" id="6850"/>
    <lineage>
        <taxon>Eukaryota</taxon>
        <taxon>Metazoa</taxon>
        <taxon>Ecdysozoa</taxon>
        <taxon>Arthropoda</taxon>
        <taxon>Chelicerata</taxon>
        <taxon>Merostomata</taxon>
        <taxon>Xiphosura</taxon>
        <taxon>Limulidae</taxon>
        <taxon>Limulus</taxon>
    </lineage>
</organism>
<accession>A0ABM1BZ78</accession>
<keyword evidence="2" id="KW-1185">Reference proteome</keyword>
<name>A0ABM1BZ78_LIMPO</name>
<evidence type="ECO:0000259" key="1">
    <source>
        <dbReference type="Pfam" id="PF18199"/>
    </source>
</evidence>
<evidence type="ECO:0000313" key="3">
    <source>
        <dbReference type="RefSeq" id="XP_013791461.2"/>
    </source>
</evidence>
<dbReference type="Proteomes" id="UP000694941">
    <property type="component" value="Unplaced"/>
</dbReference>
<dbReference type="InterPro" id="IPR041228">
    <property type="entry name" value="Dynein_C"/>
</dbReference>
<feature type="domain" description="Dynein heavy chain C-terminal" evidence="1">
    <location>
        <begin position="9"/>
        <end position="104"/>
    </location>
</feature>
<sequence>MIMDKKEENLMMDECSFGIIGLKLQGADCIENKLHLSPTILTELCLTTLRWFKIQPGEVFSKNLVTLPVYLNSTRAELLFTVDLAAASGQNKHSFYERGVAVMCSTALS</sequence>
<dbReference type="RefSeq" id="XP_013791461.2">
    <property type="nucleotide sequence ID" value="XM_013936007.2"/>
</dbReference>
<protein>
    <submittedName>
        <fullName evidence="3">Dynein heavy chain, cytoplasmic-like</fullName>
    </submittedName>
</protein>
<dbReference type="Gene3D" id="3.10.490.20">
    <property type="match status" value="1"/>
</dbReference>
<dbReference type="Pfam" id="PF18199">
    <property type="entry name" value="Dynein_C"/>
    <property type="match status" value="1"/>
</dbReference>
<gene>
    <name evidence="3" type="primary">LOC106475318</name>
</gene>
<dbReference type="GeneID" id="106475318"/>
<dbReference type="InterPro" id="IPR043160">
    <property type="entry name" value="Dynein_C_barrel"/>
</dbReference>
<evidence type="ECO:0000313" key="2">
    <source>
        <dbReference type="Proteomes" id="UP000694941"/>
    </source>
</evidence>